<gene>
    <name evidence="1" type="ORF">Pyn_36259</name>
</gene>
<dbReference type="AlphaFoldDB" id="A0A315A603"/>
<dbReference type="PANTHER" id="PTHR33566">
    <property type="entry name" value="EN/SPM-LIKE TRANSPOSON-RELATED"/>
    <property type="match status" value="1"/>
</dbReference>
<name>A0A315A603_PRUYE</name>
<comment type="caution">
    <text evidence="1">The sequence shown here is derived from an EMBL/GenBank/DDBJ whole genome shotgun (WGS) entry which is preliminary data.</text>
</comment>
<keyword evidence="2" id="KW-1185">Reference proteome</keyword>
<dbReference type="EMBL" id="PJQY01000594">
    <property type="protein sequence ID" value="PQQ09616.1"/>
    <property type="molecule type" value="Genomic_DNA"/>
</dbReference>
<sequence>MDAAMLQRTKKSQMLEDHGDKDRAYRFKVLLPNGTSVCLTFQNPKPSMPFGDFIQRLEEEYSLTYRQFSSGKRKRDIDWKSGRLFLEDANDRKIRGEMNFKNFKPHECHILKLHDGSHESAYTFENMWDLTPVTDILKELPEEYTFETALADLIDNSLQAVWANDRRHKKLISVDVADDVISIFDTGPGMDGSDENSIGKDGCFTSQIFKRTGDRGQTSVLNVMASMEGIIKLVTSTLEESPLGALPFFGMFGYGGPLASMQLGRHALVSSKTKDSRKVYTLHLDREALLTGSNSNIQKKRRGSDSDSNWKVEIFKPKSKLDISHLQCKLKDIYFPYVQCDEESKSGKTITPVNFEVNGVDLAEIEGGEIAITNVHSCNGPDFVLQLHFSCKQDSMTISPDSKAYTQANARLKCVYFPMVEGKENIEKILERLESDGCGTSENFETYSRVSIRRLGRLLPDARWARLPFMEFKQKKGDKADLLKICCLRVKCFIETDAGFNPTPSKTNLAHHSPFTTSLRNLGNQPLENEKDVRIKIYRDGNQLTLSQLKKEYEDWILQMHERYDDEAHCGEDQPVLVVSPANKKALRISAEVARVHKSLKRKGVTWKCGQKIKLFRGACAGVHNNNVYATIEYFLLEGLEGDPGGEPLSLSVDKGCILKINNGDTSLDIRDSLSVPVSVIDSGKCVAVESNEWDNQLEKQRQKSPSTIDLLDAEECQELGVDGKPSIPEE</sequence>
<dbReference type="InterPro" id="IPR036890">
    <property type="entry name" value="HATPase_C_sf"/>
</dbReference>
<dbReference type="PANTHER" id="PTHR33566:SF1">
    <property type="entry name" value="EN_SPM-LIKE TRANSPOSON-RELATED"/>
    <property type="match status" value="1"/>
</dbReference>
<reference evidence="1 2" key="1">
    <citation type="submission" date="2018-02" db="EMBL/GenBank/DDBJ databases">
        <title>Draft genome of wild Prunus yedoensis var. nudiflora.</title>
        <authorList>
            <person name="Baek S."/>
            <person name="Kim J.-H."/>
            <person name="Choi K."/>
            <person name="Kim G.-B."/>
            <person name="Cho A."/>
            <person name="Jang H."/>
            <person name="Shin C.-H."/>
            <person name="Yu H.-J."/>
            <person name="Mun J.-H."/>
        </authorList>
    </citation>
    <scope>NUCLEOTIDE SEQUENCE [LARGE SCALE GENOMIC DNA]</scope>
    <source>
        <strain evidence="2">cv. Jeju island</strain>
        <tissue evidence="1">Leaf</tissue>
    </source>
</reference>
<dbReference type="Proteomes" id="UP000250321">
    <property type="component" value="Unassembled WGS sequence"/>
</dbReference>
<dbReference type="SUPFAM" id="SSF55874">
    <property type="entry name" value="ATPase domain of HSP90 chaperone/DNA topoisomerase II/histidine kinase"/>
    <property type="match status" value="1"/>
</dbReference>
<organism evidence="1 2">
    <name type="scientific">Prunus yedoensis var. nudiflora</name>
    <dbReference type="NCBI Taxonomy" id="2094558"/>
    <lineage>
        <taxon>Eukaryota</taxon>
        <taxon>Viridiplantae</taxon>
        <taxon>Streptophyta</taxon>
        <taxon>Embryophyta</taxon>
        <taxon>Tracheophyta</taxon>
        <taxon>Spermatophyta</taxon>
        <taxon>Magnoliopsida</taxon>
        <taxon>eudicotyledons</taxon>
        <taxon>Gunneridae</taxon>
        <taxon>Pentapetalae</taxon>
        <taxon>rosids</taxon>
        <taxon>fabids</taxon>
        <taxon>Rosales</taxon>
        <taxon>Rosaceae</taxon>
        <taxon>Amygdaloideae</taxon>
        <taxon>Amygdaleae</taxon>
        <taxon>Prunus</taxon>
    </lineage>
</organism>
<protein>
    <submittedName>
        <fullName evidence="1">Uncharacterized protein</fullName>
    </submittedName>
</protein>
<accession>A0A315A603</accession>
<dbReference type="STRING" id="2094558.A0A315A603"/>
<proteinExistence type="predicted"/>
<evidence type="ECO:0000313" key="2">
    <source>
        <dbReference type="Proteomes" id="UP000250321"/>
    </source>
</evidence>
<evidence type="ECO:0000313" key="1">
    <source>
        <dbReference type="EMBL" id="PQQ09616.1"/>
    </source>
</evidence>
<dbReference type="OrthoDB" id="10036779at2759"/>
<dbReference type="Gene3D" id="3.30.565.10">
    <property type="entry name" value="Histidine kinase-like ATPase, C-terminal domain"/>
    <property type="match status" value="1"/>
</dbReference>